<evidence type="ECO:0000313" key="1">
    <source>
        <dbReference type="EMBL" id="KAJ8065754.1"/>
    </source>
</evidence>
<dbReference type="EMBL" id="JAPEIS010000006">
    <property type="protein sequence ID" value="KAJ8065754.1"/>
    <property type="molecule type" value="Genomic_DNA"/>
</dbReference>
<dbReference type="Proteomes" id="UP001152300">
    <property type="component" value="Unassembled WGS sequence"/>
</dbReference>
<keyword evidence="2" id="KW-1185">Reference proteome</keyword>
<name>A0A9X0ANS8_9HELO</name>
<reference evidence="1" key="1">
    <citation type="submission" date="2022-11" db="EMBL/GenBank/DDBJ databases">
        <title>Genome Resource of Sclerotinia nivalis Strain SnTB1, a Plant Pathogen Isolated from American Ginseng.</title>
        <authorList>
            <person name="Fan S."/>
        </authorList>
    </citation>
    <scope>NUCLEOTIDE SEQUENCE</scope>
    <source>
        <strain evidence="1">SnTB1</strain>
    </source>
</reference>
<comment type="caution">
    <text evidence="1">The sequence shown here is derived from an EMBL/GenBank/DDBJ whole genome shotgun (WGS) entry which is preliminary data.</text>
</comment>
<gene>
    <name evidence="1" type="ORF">OCU04_006424</name>
</gene>
<sequence>MENARAGRQQLQAVGKFVPISPSTCRLTSPDPWIAYLTYLTASTFCQRCFSRNLTKAILQESSNRQYEDFSAFQLVISHIFKLPYHLLENQLRLPAMVMSFSSAGHYFTHLHRDGCRLCRGLITFCQRSVNFICCYLKSIWIHQEWCLENVFKKVEELVSLAKLSLAETNSQTLDAGNERLLKDFIPLFKRHQESIYFFSLYCSLDMGRDAASDAVGDISEDQRPSIRCTYGRTSLVLSSHPGGEG</sequence>
<dbReference type="AlphaFoldDB" id="A0A9X0ANS8"/>
<evidence type="ECO:0000313" key="2">
    <source>
        <dbReference type="Proteomes" id="UP001152300"/>
    </source>
</evidence>
<proteinExistence type="predicted"/>
<protein>
    <submittedName>
        <fullName evidence="1">Uncharacterized protein</fullName>
    </submittedName>
</protein>
<accession>A0A9X0ANS8</accession>
<organism evidence="1 2">
    <name type="scientific">Sclerotinia nivalis</name>
    <dbReference type="NCBI Taxonomy" id="352851"/>
    <lineage>
        <taxon>Eukaryota</taxon>
        <taxon>Fungi</taxon>
        <taxon>Dikarya</taxon>
        <taxon>Ascomycota</taxon>
        <taxon>Pezizomycotina</taxon>
        <taxon>Leotiomycetes</taxon>
        <taxon>Helotiales</taxon>
        <taxon>Sclerotiniaceae</taxon>
        <taxon>Sclerotinia</taxon>
    </lineage>
</organism>